<comment type="caution">
    <text evidence="2">The sequence shown here is derived from an EMBL/GenBank/DDBJ whole genome shotgun (WGS) entry which is preliminary data.</text>
</comment>
<keyword evidence="3" id="KW-1185">Reference proteome</keyword>
<name>A0A6G1EUI5_9ORYZ</name>
<dbReference type="Proteomes" id="UP000479710">
    <property type="component" value="Unassembled WGS sequence"/>
</dbReference>
<evidence type="ECO:0000313" key="2">
    <source>
        <dbReference type="EMBL" id="KAF0928259.1"/>
    </source>
</evidence>
<dbReference type="EMBL" id="SPHZ02000003">
    <property type="protein sequence ID" value="KAF0928259.1"/>
    <property type="molecule type" value="Genomic_DNA"/>
</dbReference>
<reference evidence="2 3" key="1">
    <citation type="submission" date="2019-11" db="EMBL/GenBank/DDBJ databases">
        <title>Whole genome sequence of Oryza granulata.</title>
        <authorList>
            <person name="Li W."/>
        </authorList>
    </citation>
    <scope>NUCLEOTIDE SEQUENCE [LARGE SCALE GENOMIC DNA]</scope>
    <source>
        <strain evidence="3">cv. Menghai</strain>
        <tissue evidence="2">Leaf</tissue>
    </source>
</reference>
<organism evidence="2 3">
    <name type="scientific">Oryza meyeriana var. granulata</name>
    <dbReference type="NCBI Taxonomy" id="110450"/>
    <lineage>
        <taxon>Eukaryota</taxon>
        <taxon>Viridiplantae</taxon>
        <taxon>Streptophyta</taxon>
        <taxon>Embryophyta</taxon>
        <taxon>Tracheophyta</taxon>
        <taxon>Spermatophyta</taxon>
        <taxon>Magnoliopsida</taxon>
        <taxon>Liliopsida</taxon>
        <taxon>Poales</taxon>
        <taxon>Poaceae</taxon>
        <taxon>BOP clade</taxon>
        <taxon>Oryzoideae</taxon>
        <taxon>Oryzeae</taxon>
        <taxon>Oryzinae</taxon>
        <taxon>Oryza</taxon>
        <taxon>Oryza meyeriana</taxon>
    </lineage>
</organism>
<gene>
    <name evidence="2" type="ORF">E2562_039057</name>
</gene>
<feature type="region of interest" description="Disordered" evidence="1">
    <location>
        <begin position="41"/>
        <end position="66"/>
    </location>
</feature>
<feature type="compositionally biased region" description="Basic and acidic residues" evidence="1">
    <location>
        <begin position="47"/>
        <end position="66"/>
    </location>
</feature>
<sequence length="66" mass="6969">MSHFGSGFRVGMAGRASTANCKTRKNACVRPCTGADVLLQVGGARSGDTDTTEKQGPWPRERNNAS</sequence>
<accession>A0A6G1EUI5</accession>
<proteinExistence type="predicted"/>
<evidence type="ECO:0000313" key="3">
    <source>
        <dbReference type="Proteomes" id="UP000479710"/>
    </source>
</evidence>
<dbReference type="AlphaFoldDB" id="A0A6G1EUI5"/>
<protein>
    <submittedName>
        <fullName evidence="2">Uncharacterized protein</fullName>
    </submittedName>
</protein>
<evidence type="ECO:0000256" key="1">
    <source>
        <dbReference type="SAM" id="MobiDB-lite"/>
    </source>
</evidence>